<dbReference type="Pfam" id="PF03255">
    <property type="entry name" value="ACCA"/>
    <property type="match status" value="1"/>
</dbReference>
<keyword evidence="13" id="KW-1185">Reference proteome</keyword>
<evidence type="ECO:0000256" key="7">
    <source>
        <dbReference type="ARBA" id="ARBA00022840"/>
    </source>
</evidence>
<dbReference type="InterPro" id="IPR011763">
    <property type="entry name" value="COA_CT_C"/>
</dbReference>
<evidence type="ECO:0000259" key="11">
    <source>
        <dbReference type="PROSITE" id="PS50989"/>
    </source>
</evidence>
<gene>
    <name evidence="12" type="ORF">M8C21_033843</name>
</gene>
<dbReference type="HAMAP" id="MF_00823">
    <property type="entry name" value="AcetylCoA_CT_alpha"/>
    <property type="match status" value="1"/>
</dbReference>
<evidence type="ECO:0000256" key="9">
    <source>
        <dbReference type="ARBA" id="ARBA00023160"/>
    </source>
</evidence>
<proteinExistence type="inferred from homology"/>
<evidence type="ECO:0000256" key="5">
    <source>
        <dbReference type="ARBA" id="ARBA00022741"/>
    </source>
</evidence>
<comment type="pathway">
    <text evidence="1">Lipid metabolism; malonyl-CoA biosynthesis; malonyl-CoA from acetyl-CoA: step 1/1.</text>
</comment>
<dbReference type="GO" id="GO:0009317">
    <property type="term" value="C:acetyl-CoA carboxylase complex"/>
    <property type="evidence" value="ECO:0007669"/>
    <property type="project" value="InterPro"/>
</dbReference>
<reference evidence="12" key="1">
    <citation type="submission" date="2022-06" db="EMBL/GenBank/DDBJ databases">
        <title>Uncovering the hologenomic basis of an extraordinary plant invasion.</title>
        <authorList>
            <person name="Bieker V.C."/>
            <person name="Martin M.D."/>
            <person name="Gilbert T."/>
            <person name="Hodgins K."/>
            <person name="Battlay P."/>
            <person name="Petersen B."/>
            <person name="Wilson J."/>
        </authorList>
    </citation>
    <scope>NUCLEOTIDE SEQUENCE</scope>
    <source>
        <strain evidence="12">AA19_3_7</strain>
        <tissue evidence="12">Leaf</tissue>
    </source>
</reference>
<protein>
    <recommendedName>
        <fullName evidence="2">acetyl-CoA carboxytransferase</fullName>
        <ecNumber evidence="2">2.1.3.15</ecNumber>
    </recommendedName>
</protein>
<dbReference type="PROSITE" id="PS50989">
    <property type="entry name" value="COA_CT_CTER"/>
    <property type="match status" value="1"/>
</dbReference>
<dbReference type="GO" id="GO:0006633">
    <property type="term" value="P:fatty acid biosynthetic process"/>
    <property type="evidence" value="ECO:0007669"/>
    <property type="project" value="UniProtKB-KW"/>
</dbReference>
<keyword evidence="4" id="KW-0808">Transferase</keyword>
<dbReference type="InterPro" id="IPR029045">
    <property type="entry name" value="ClpP/crotonase-like_dom_sf"/>
</dbReference>
<keyword evidence="9" id="KW-0275">Fatty acid biosynthesis</keyword>
<evidence type="ECO:0000313" key="13">
    <source>
        <dbReference type="Proteomes" id="UP001206925"/>
    </source>
</evidence>
<dbReference type="PANTHER" id="PTHR42853">
    <property type="entry name" value="ACETYL-COENZYME A CARBOXYLASE CARBOXYL TRANSFERASE SUBUNIT ALPHA"/>
    <property type="match status" value="1"/>
</dbReference>
<feature type="domain" description="CoA carboxyltransferase C-terminal" evidence="11">
    <location>
        <begin position="132"/>
        <end position="379"/>
    </location>
</feature>
<organism evidence="12 13">
    <name type="scientific">Ambrosia artemisiifolia</name>
    <name type="common">Common ragweed</name>
    <dbReference type="NCBI Taxonomy" id="4212"/>
    <lineage>
        <taxon>Eukaryota</taxon>
        <taxon>Viridiplantae</taxon>
        <taxon>Streptophyta</taxon>
        <taxon>Embryophyta</taxon>
        <taxon>Tracheophyta</taxon>
        <taxon>Spermatophyta</taxon>
        <taxon>Magnoliopsida</taxon>
        <taxon>eudicotyledons</taxon>
        <taxon>Gunneridae</taxon>
        <taxon>Pentapetalae</taxon>
        <taxon>asterids</taxon>
        <taxon>campanulids</taxon>
        <taxon>Asterales</taxon>
        <taxon>Asteraceae</taxon>
        <taxon>Asteroideae</taxon>
        <taxon>Heliantheae alliance</taxon>
        <taxon>Heliantheae</taxon>
        <taxon>Ambrosia</taxon>
    </lineage>
</organism>
<dbReference type="Gene3D" id="3.90.226.10">
    <property type="entry name" value="2-enoyl-CoA Hydratase, Chain A, domain 1"/>
    <property type="match status" value="1"/>
</dbReference>
<evidence type="ECO:0000256" key="3">
    <source>
        <dbReference type="ARBA" id="ARBA00022516"/>
    </source>
</evidence>
<evidence type="ECO:0000313" key="12">
    <source>
        <dbReference type="EMBL" id="KAI7749064.1"/>
    </source>
</evidence>
<sequence length="711" mass="79887">MASVSQSPVNLAGSLSSATSASDLLRSSIFGVNGVPLQTFGNGHVRPWRKGLNIVAKVRKVQKHEYPWPQDPDPNVKGGVLSHLSSFKPLKEKPKPVTLEFEKPLMDLQKKITDVQKMANETGLDFSDQIISLENKYQQALKDIYTHLTPIQRVDIARHPNRPTFLDHFIELHGDRAGYDDPAIVTGIGTIDGRRFMFVGHQKGRNTKENIQRNFGMPTPHGHRKILRMMRYADHHGFPIIIFIDTPGAFADLKSEEIGQGESIAQNLWTMFGLKVPIVSIVLGEGGSGGALAICCANKLLMLENAVLYVASPEACAAILWKTSKASTKAAEKLKITANDTRKLQISDGIIAEPLGGAHADPHWTSQQIKKAILESMDELQKMGTEELLRQRTLKYRRIGRFQEGLPVDPEKKVNMKRKEPKPGLISDKVLQGEVNKLKEQIMKAKELSSTDMDQNVLTEKLKREISYEMSEAAKALGIEEKLSKMREGFAKAENKPLTSYQIKNLENLKNEFNENLATAPNYGRLKYKLSLLKEITEARIFAEKYLKTLPLKAKVNEKFKEVLEKSTLKQKIENLKVEVEKAGASSFEEFDQELKEKVIEVREEVESEFVKALESSGVHVTSKFGQRSMLVFKAKVDELNVETNQMIQDVIESTPDVRNEVEMLKLEVVKNESAPSKESKEKIEVLQQHIKEGVADVMSSAAVKEKYQRL</sequence>
<dbReference type="NCBIfam" id="TIGR00513">
    <property type="entry name" value="accA"/>
    <property type="match status" value="1"/>
</dbReference>
<dbReference type="NCBIfam" id="NF041504">
    <property type="entry name" value="AccA_sub"/>
    <property type="match status" value="1"/>
</dbReference>
<dbReference type="GO" id="GO:0003989">
    <property type="term" value="F:acetyl-CoA carboxylase activity"/>
    <property type="evidence" value="ECO:0007669"/>
    <property type="project" value="InterPro"/>
</dbReference>
<dbReference type="EC" id="2.1.3.15" evidence="2"/>
<evidence type="ECO:0000256" key="8">
    <source>
        <dbReference type="ARBA" id="ARBA00023098"/>
    </source>
</evidence>
<keyword evidence="7" id="KW-0067">ATP-binding</keyword>
<keyword evidence="6" id="KW-0276">Fatty acid metabolism</keyword>
<dbReference type="InterPro" id="IPR001095">
    <property type="entry name" value="Acetyl_CoA_COase_a_su"/>
</dbReference>
<dbReference type="PANTHER" id="PTHR42853:SF3">
    <property type="entry name" value="ACETYL-COENZYME A CARBOXYLASE CARBOXYL TRANSFERASE SUBUNIT ALPHA, CHLOROPLASTIC"/>
    <property type="match status" value="1"/>
</dbReference>
<evidence type="ECO:0000256" key="6">
    <source>
        <dbReference type="ARBA" id="ARBA00022832"/>
    </source>
</evidence>
<dbReference type="EMBL" id="JAMZMK010006412">
    <property type="protein sequence ID" value="KAI7749064.1"/>
    <property type="molecule type" value="Genomic_DNA"/>
</dbReference>
<dbReference type="GO" id="GO:0016743">
    <property type="term" value="F:carboxyl- or carbamoyltransferase activity"/>
    <property type="evidence" value="ECO:0007669"/>
    <property type="project" value="InterPro"/>
</dbReference>
<dbReference type="GO" id="GO:0005524">
    <property type="term" value="F:ATP binding"/>
    <property type="evidence" value="ECO:0007669"/>
    <property type="project" value="UniProtKB-KW"/>
</dbReference>
<keyword evidence="3" id="KW-0444">Lipid biosynthesis</keyword>
<dbReference type="AlphaFoldDB" id="A0AAD5GQ15"/>
<evidence type="ECO:0000256" key="10">
    <source>
        <dbReference type="ARBA" id="ARBA00049152"/>
    </source>
</evidence>
<dbReference type="SUPFAM" id="SSF52096">
    <property type="entry name" value="ClpP/crotonase"/>
    <property type="match status" value="1"/>
</dbReference>
<dbReference type="PRINTS" id="PR01069">
    <property type="entry name" value="ACCCTRFRASEA"/>
</dbReference>
<keyword evidence="8" id="KW-0443">Lipid metabolism</keyword>
<accession>A0AAD5GQ15</accession>
<comment type="caution">
    <text evidence="12">The sequence shown here is derived from an EMBL/GenBank/DDBJ whole genome shotgun (WGS) entry which is preliminary data.</text>
</comment>
<evidence type="ECO:0000256" key="1">
    <source>
        <dbReference type="ARBA" id="ARBA00004956"/>
    </source>
</evidence>
<evidence type="ECO:0000256" key="2">
    <source>
        <dbReference type="ARBA" id="ARBA00011883"/>
    </source>
</evidence>
<name>A0AAD5GQ15_AMBAR</name>
<dbReference type="NCBIfam" id="NF004344">
    <property type="entry name" value="PRK05724.1"/>
    <property type="match status" value="1"/>
</dbReference>
<dbReference type="Proteomes" id="UP001206925">
    <property type="component" value="Unassembled WGS sequence"/>
</dbReference>
<evidence type="ECO:0000256" key="4">
    <source>
        <dbReference type="ARBA" id="ARBA00022679"/>
    </source>
</evidence>
<keyword evidence="5" id="KW-0547">Nucleotide-binding</keyword>
<comment type="catalytic activity">
    <reaction evidence="10">
        <text>N(6)-carboxybiotinyl-L-lysyl-[protein] + acetyl-CoA = N(6)-biotinyl-L-lysyl-[protein] + malonyl-CoA</text>
        <dbReference type="Rhea" id="RHEA:54728"/>
        <dbReference type="Rhea" id="RHEA-COMP:10505"/>
        <dbReference type="Rhea" id="RHEA-COMP:10506"/>
        <dbReference type="ChEBI" id="CHEBI:57288"/>
        <dbReference type="ChEBI" id="CHEBI:57384"/>
        <dbReference type="ChEBI" id="CHEBI:83144"/>
        <dbReference type="ChEBI" id="CHEBI:83145"/>
        <dbReference type="EC" id="2.1.3.15"/>
    </reaction>
</comment>